<feature type="transmembrane region" description="Helical" evidence="1">
    <location>
        <begin position="6"/>
        <end position="31"/>
    </location>
</feature>
<organism evidence="2 3">
    <name type="scientific">Heterorhabditis bacteriophora</name>
    <name type="common">Entomopathogenic nematode worm</name>
    <dbReference type="NCBI Taxonomy" id="37862"/>
    <lineage>
        <taxon>Eukaryota</taxon>
        <taxon>Metazoa</taxon>
        <taxon>Ecdysozoa</taxon>
        <taxon>Nematoda</taxon>
        <taxon>Chromadorea</taxon>
        <taxon>Rhabditida</taxon>
        <taxon>Rhabditina</taxon>
        <taxon>Rhabditomorpha</taxon>
        <taxon>Strongyloidea</taxon>
        <taxon>Heterorhabditidae</taxon>
        <taxon>Heterorhabditis</taxon>
    </lineage>
</organism>
<evidence type="ECO:0000313" key="3">
    <source>
        <dbReference type="WBParaSite" id="Hba_11117"/>
    </source>
</evidence>
<evidence type="ECO:0000313" key="2">
    <source>
        <dbReference type="Proteomes" id="UP000095283"/>
    </source>
</evidence>
<sequence length="54" mass="6499">MELLDFISIAMHFFVDSTAMSLNFLLFYVILKYSPKSVHAYKFIKYITIRDRIF</sequence>
<keyword evidence="2" id="KW-1185">Reference proteome</keyword>
<dbReference type="WBParaSite" id="Hba_11117">
    <property type="protein sequence ID" value="Hba_11117"/>
    <property type="gene ID" value="Hba_11117"/>
</dbReference>
<dbReference type="InterPro" id="IPR019421">
    <property type="entry name" value="7TM_GPCR_serpentine_rcpt_Srd"/>
</dbReference>
<dbReference type="AlphaFoldDB" id="A0A1I7X112"/>
<accession>A0A1I7X112</accession>
<name>A0A1I7X112_HETBA</name>
<keyword evidence="1" id="KW-1133">Transmembrane helix</keyword>
<reference evidence="3" key="1">
    <citation type="submission" date="2016-11" db="UniProtKB">
        <authorList>
            <consortium name="WormBaseParasite"/>
        </authorList>
    </citation>
    <scope>IDENTIFICATION</scope>
</reference>
<evidence type="ECO:0000256" key="1">
    <source>
        <dbReference type="SAM" id="Phobius"/>
    </source>
</evidence>
<protein>
    <submittedName>
        <fullName evidence="3">CPXV160 protein</fullName>
    </submittedName>
</protein>
<dbReference type="Proteomes" id="UP000095283">
    <property type="component" value="Unplaced"/>
</dbReference>
<dbReference type="Pfam" id="PF10317">
    <property type="entry name" value="7TM_GPCR_Srd"/>
    <property type="match status" value="1"/>
</dbReference>
<keyword evidence="1" id="KW-0472">Membrane</keyword>
<proteinExistence type="predicted"/>
<keyword evidence="1" id="KW-0812">Transmembrane</keyword>